<evidence type="ECO:0000313" key="2">
    <source>
        <dbReference type="Proteomes" id="UP000789396"/>
    </source>
</evidence>
<reference evidence="1" key="1">
    <citation type="submission" date="2021-06" db="EMBL/GenBank/DDBJ databases">
        <authorList>
            <person name="Kallberg Y."/>
            <person name="Tangrot J."/>
            <person name="Rosling A."/>
        </authorList>
    </citation>
    <scope>NUCLEOTIDE SEQUENCE</scope>
    <source>
        <strain evidence="1">IN212</strain>
    </source>
</reference>
<dbReference type="OrthoDB" id="432528at2759"/>
<dbReference type="AlphaFoldDB" id="A0A9N9CTG2"/>
<organism evidence="1 2">
    <name type="scientific">Racocetra fulgida</name>
    <dbReference type="NCBI Taxonomy" id="60492"/>
    <lineage>
        <taxon>Eukaryota</taxon>
        <taxon>Fungi</taxon>
        <taxon>Fungi incertae sedis</taxon>
        <taxon>Mucoromycota</taxon>
        <taxon>Glomeromycotina</taxon>
        <taxon>Glomeromycetes</taxon>
        <taxon>Diversisporales</taxon>
        <taxon>Gigasporaceae</taxon>
        <taxon>Racocetra</taxon>
    </lineage>
</organism>
<comment type="caution">
    <text evidence="1">The sequence shown here is derived from an EMBL/GenBank/DDBJ whole genome shotgun (WGS) entry which is preliminary data.</text>
</comment>
<dbReference type="Gene3D" id="2.120.10.80">
    <property type="entry name" value="Kelch-type beta propeller"/>
    <property type="match status" value="1"/>
</dbReference>
<sequence>MKYLPVPNETKDLNLIRVNSFVPEGRAEHNAILVDKKLYFHGGWFWNGTVSRSPINVLFYLDTSIPFTISDKSLMPWIDHSSIIGAINRTGAPACIDMFKASIFFIGGDYSVNAITKFDTTIQQWSIPSISGPIPLSGSLKYVPCVSLGNEIYIYGGNTSISAMNKLNTLNLSWSILSYTISSSKTQGYSATLLNDLILYIGGTNKLQANHLI</sequence>
<proteinExistence type="predicted"/>
<dbReference type="EMBL" id="CAJVPZ010009666">
    <property type="protein sequence ID" value="CAG8611460.1"/>
    <property type="molecule type" value="Genomic_DNA"/>
</dbReference>
<dbReference type="Proteomes" id="UP000789396">
    <property type="component" value="Unassembled WGS sequence"/>
</dbReference>
<keyword evidence="2" id="KW-1185">Reference proteome</keyword>
<accession>A0A9N9CTG2</accession>
<gene>
    <name evidence="1" type="ORF">RFULGI_LOCUS6993</name>
</gene>
<protein>
    <submittedName>
        <fullName evidence="1">8272_t:CDS:1</fullName>
    </submittedName>
</protein>
<evidence type="ECO:0000313" key="1">
    <source>
        <dbReference type="EMBL" id="CAG8611460.1"/>
    </source>
</evidence>
<dbReference type="SUPFAM" id="SSF117281">
    <property type="entry name" value="Kelch motif"/>
    <property type="match status" value="1"/>
</dbReference>
<name>A0A9N9CTG2_9GLOM</name>
<dbReference type="InterPro" id="IPR015915">
    <property type="entry name" value="Kelch-typ_b-propeller"/>
</dbReference>